<feature type="compositionally biased region" description="Polar residues" evidence="1">
    <location>
        <begin position="50"/>
        <end position="63"/>
    </location>
</feature>
<evidence type="ECO:0000256" key="2">
    <source>
        <dbReference type="SAM" id="Phobius"/>
    </source>
</evidence>
<proteinExistence type="predicted"/>
<feature type="region of interest" description="Disordered" evidence="1">
    <location>
        <begin position="1"/>
        <end position="20"/>
    </location>
</feature>
<feature type="compositionally biased region" description="Acidic residues" evidence="1">
    <location>
        <begin position="108"/>
        <end position="121"/>
    </location>
</feature>
<name>A0ABU9JZQ6_9BACI</name>
<feature type="region of interest" description="Disordered" evidence="1">
    <location>
        <begin position="50"/>
        <end position="149"/>
    </location>
</feature>
<feature type="compositionally biased region" description="Basic and acidic residues" evidence="1">
    <location>
        <begin position="64"/>
        <end position="107"/>
    </location>
</feature>
<feature type="domain" description="DUF1510" evidence="3">
    <location>
        <begin position="137"/>
        <end position="229"/>
    </location>
</feature>
<evidence type="ECO:0000259" key="3">
    <source>
        <dbReference type="Pfam" id="PF07423"/>
    </source>
</evidence>
<dbReference type="EMBL" id="JBBYAK010000001">
    <property type="protein sequence ID" value="MEL3957950.1"/>
    <property type="molecule type" value="Genomic_DNA"/>
</dbReference>
<sequence>MANNNPQSRQGRRKKTKQQKQNLILNISIAIVFILIISIGWSIIASPNNAKETAGDTNQSTETTIKDKTANKQKDSKEKSEEKKAKENKEKENKEKENKEAKESEEKSSEEENETSPDEEDVIKVNSNDPNVIEAKINPNWKPVGTSQTGEHITQYNQGSTDWQEMLKAISYATNVDVGNMTVLWIGNGGEPNKNAVGTISTKDTGLIYRVYLDWVDGEGWKPTKLEQLKEFKK</sequence>
<gene>
    <name evidence="4" type="ORF">NST17_12200</name>
</gene>
<keyword evidence="2" id="KW-0812">Transmembrane</keyword>
<accession>A0ABU9JZQ6</accession>
<evidence type="ECO:0000313" key="5">
    <source>
        <dbReference type="Proteomes" id="UP001459714"/>
    </source>
</evidence>
<evidence type="ECO:0000313" key="4">
    <source>
        <dbReference type="EMBL" id="MEL3957950.1"/>
    </source>
</evidence>
<keyword evidence="5" id="KW-1185">Reference proteome</keyword>
<dbReference type="RefSeq" id="WP_342020323.1">
    <property type="nucleotide sequence ID" value="NZ_JBBYAK010000001.1"/>
</dbReference>
<reference evidence="4 5" key="1">
    <citation type="submission" date="2024-03" db="EMBL/GenBank/DDBJ databases">
        <title>Bacilli Hybrid Assemblies.</title>
        <authorList>
            <person name="Kovac J."/>
        </authorList>
    </citation>
    <scope>NUCLEOTIDE SEQUENCE [LARGE SCALE GENOMIC DNA]</scope>
    <source>
        <strain evidence="4 5">FSL M8-0022</strain>
    </source>
</reference>
<keyword evidence="2" id="KW-0472">Membrane</keyword>
<dbReference type="Proteomes" id="UP001459714">
    <property type="component" value="Unassembled WGS sequence"/>
</dbReference>
<organism evidence="4 5">
    <name type="scientific">Caldifermentibacillus hisashii</name>
    <dbReference type="NCBI Taxonomy" id="996558"/>
    <lineage>
        <taxon>Bacteria</taxon>
        <taxon>Bacillati</taxon>
        <taxon>Bacillota</taxon>
        <taxon>Bacilli</taxon>
        <taxon>Bacillales</taxon>
        <taxon>Bacillaceae</taxon>
        <taxon>Caldifermentibacillus</taxon>
    </lineage>
</organism>
<keyword evidence="2" id="KW-1133">Transmembrane helix</keyword>
<protein>
    <submittedName>
        <fullName evidence="4">YrrS family protein</fullName>
    </submittedName>
</protein>
<evidence type="ECO:0000256" key="1">
    <source>
        <dbReference type="SAM" id="MobiDB-lite"/>
    </source>
</evidence>
<dbReference type="InterPro" id="IPR009988">
    <property type="entry name" value="DUF1510"/>
</dbReference>
<feature type="transmembrane region" description="Helical" evidence="2">
    <location>
        <begin position="23"/>
        <end position="44"/>
    </location>
</feature>
<dbReference type="Pfam" id="PF07423">
    <property type="entry name" value="DUF1510"/>
    <property type="match status" value="1"/>
</dbReference>
<comment type="caution">
    <text evidence="4">The sequence shown here is derived from an EMBL/GenBank/DDBJ whole genome shotgun (WGS) entry which is preliminary data.</text>
</comment>